<feature type="region of interest" description="tRNA (mnm(5)s(2)U34)-methyltransferase" evidence="10">
    <location>
        <begin position="1"/>
        <end position="251"/>
    </location>
</feature>
<evidence type="ECO:0000256" key="1">
    <source>
        <dbReference type="ARBA" id="ARBA00022490"/>
    </source>
</evidence>
<evidence type="ECO:0000259" key="11">
    <source>
        <dbReference type="Pfam" id="PF01266"/>
    </source>
</evidence>
<dbReference type="Gene3D" id="3.30.9.10">
    <property type="entry name" value="D-Amino Acid Oxidase, subunit A, domain 2"/>
    <property type="match status" value="1"/>
</dbReference>
<protein>
    <recommendedName>
        <fullName evidence="10">tRNA 5-methylaminomethyl-2-thiouridine biosynthesis bifunctional protein MnmC</fullName>
        <shortName evidence="10">tRNA mnm(5)s(2)U biosynthesis bifunctional protein</shortName>
    </recommendedName>
    <domain>
        <recommendedName>
            <fullName evidence="10">tRNA (mnm(5)s(2)U34)-methyltransferase</fullName>
            <ecNumber evidence="10">2.1.1.61</ecNumber>
        </recommendedName>
    </domain>
    <domain>
        <recommendedName>
            <fullName evidence="10">FAD-dependent cmnm(5)s(2)U34 oxidoreductase</fullName>
            <ecNumber evidence="10">1.5.-.-</ecNumber>
        </recommendedName>
    </domain>
</protein>
<comment type="catalytic activity">
    <reaction evidence="10">
        <text>5-aminomethyl-2-thiouridine(34) in tRNA + S-adenosyl-L-methionine = 5-methylaminomethyl-2-thiouridine(34) in tRNA + S-adenosyl-L-homocysteine + H(+)</text>
        <dbReference type="Rhea" id="RHEA:19569"/>
        <dbReference type="Rhea" id="RHEA-COMP:10195"/>
        <dbReference type="Rhea" id="RHEA-COMP:10197"/>
        <dbReference type="ChEBI" id="CHEBI:15378"/>
        <dbReference type="ChEBI" id="CHEBI:57856"/>
        <dbReference type="ChEBI" id="CHEBI:59789"/>
        <dbReference type="ChEBI" id="CHEBI:74454"/>
        <dbReference type="ChEBI" id="CHEBI:74455"/>
        <dbReference type="EC" id="2.1.1.61"/>
    </reaction>
</comment>
<evidence type="ECO:0000259" key="12">
    <source>
        <dbReference type="Pfam" id="PF05430"/>
    </source>
</evidence>
<evidence type="ECO:0000256" key="9">
    <source>
        <dbReference type="ARBA" id="ARBA00023268"/>
    </source>
</evidence>
<dbReference type="InterPro" id="IPR017610">
    <property type="entry name" value="tRNA_S-uridine_synth_MnmC_C"/>
</dbReference>
<dbReference type="NCBIfam" id="NF033855">
    <property type="entry name" value="tRNA_MNMC2"/>
    <property type="match status" value="1"/>
</dbReference>
<evidence type="ECO:0000256" key="7">
    <source>
        <dbReference type="ARBA" id="ARBA00022827"/>
    </source>
</evidence>
<evidence type="ECO:0000256" key="2">
    <source>
        <dbReference type="ARBA" id="ARBA00022603"/>
    </source>
</evidence>
<name>A0A1N7IL23_9PROT</name>
<keyword evidence="3 10" id="KW-0285">Flavoprotein</keyword>
<dbReference type="RefSeq" id="WP_175616953.1">
    <property type="nucleotide sequence ID" value="NZ_FTOA01000001.1"/>
</dbReference>
<dbReference type="EMBL" id="FTOA01000001">
    <property type="protein sequence ID" value="SIS37793.1"/>
    <property type="molecule type" value="Genomic_DNA"/>
</dbReference>
<comment type="cofactor">
    <cofactor evidence="10">
        <name>FAD</name>
        <dbReference type="ChEBI" id="CHEBI:57692"/>
    </cofactor>
</comment>
<keyword evidence="4 10" id="KW-0808">Transferase</keyword>
<dbReference type="EC" id="2.1.1.61" evidence="10"/>
<keyword evidence="9 10" id="KW-0511">Multifunctional enzyme</keyword>
<comment type="subcellular location">
    <subcellularLocation>
        <location evidence="10">Cytoplasm</location>
    </subcellularLocation>
</comment>
<dbReference type="NCBIfam" id="NF002481">
    <property type="entry name" value="PRK01747.1-2"/>
    <property type="match status" value="1"/>
</dbReference>
<dbReference type="GO" id="GO:0016645">
    <property type="term" value="F:oxidoreductase activity, acting on the CH-NH group of donors"/>
    <property type="evidence" value="ECO:0007669"/>
    <property type="project" value="InterPro"/>
</dbReference>
<dbReference type="GO" id="GO:0050660">
    <property type="term" value="F:flavin adenine dinucleotide binding"/>
    <property type="evidence" value="ECO:0007669"/>
    <property type="project" value="UniProtKB-UniRule"/>
</dbReference>
<dbReference type="InterPro" id="IPR047785">
    <property type="entry name" value="tRNA_MNMC2"/>
</dbReference>
<dbReference type="InterPro" id="IPR006076">
    <property type="entry name" value="FAD-dep_OxRdtase"/>
</dbReference>
<dbReference type="Pfam" id="PF01266">
    <property type="entry name" value="DAO"/>
    <property type="match status" value="1"/>
</dbReference>
<dbReference type="PANTHER" id="PTHR13847">
    <property type="entry name" value="SARCOSINE DEHYDROGENASE-RELATED"/>
    <property type="match status" value="1"/>
</dbReference>
<accession>A0A1N7IL23</accession>
<evidence type="ECO:0000256" key="10">
    <source>
        <dbReference type="HAMAP-Rule" id="MF_01102"/>
    </source>
</evidence>
<dbReference type="Proteomes" id="UP000185678">
    <property type="component" value="Unassembled WGS sequence"/>
</dbReference>
<keyword evidence="6 10" id="KW-0819">tRNA processing</keyword>
<keyword evidence="2 10" id="KW-0489">Methyltransferase</keyword>
<keyword evidence="1 10" id="KW-0963">Cytoplasm</keyword>
<dbReference type="STRING" id="80876.SAMN05421779_101303"/>
<feature type="region of interest" description="FAD-dependent cmnm(5)s(2)U34 oxidoreductase" evidence="10">
    <location>
        <begin position="278"/>
        <end position="679"/>
    </location>
</feature>
<dbReference type="GO" id="GO:0005737">
    <property type="term" value="C:cytoplasm"/>
    <property type="evidence" value="ECO:0007669"/>
    <property type="project" value="UniProtKB-SubCell"/>
</dbReference>
<dbReference type="GO" id="GO:0032259">
    <property type="term" value="P:methylation"/>
    <property type="evidence" value="ECO:0007669"/>
    <property type="project" value="UniProtKB-KW"/>
</dbReference>
<dbReference type="GO" id="GO:0002097">
    <property type="term" value="P:tRNA wobble base modification"/>
    <property type="evidence" value="ECO:0007669"/>
    <property type="project" value="UniProtKB-UniRule"/>
</dbReference>
<dbReference type="Gene3D" id="3.50.50.60">
    <property type="entry name" value="FAD/NAD(P)-binding domain"/>
    <property type="match status" value="1"/>
</dbReference>
<keyword evidence="7 10" id="KW-0274">FAD</keyword>
<evidence type="ECO:0000256" key="3">
    <source>
        <dbReference type="ARBA" id="ARBA00022630"/>
    </source>
</evidence>
<organism evidence="13 14">
    <name type="scientific">Insolitispirillum peregrinum</name>
    <dbReference type="NCBI Taxonomy" id="80876"/>
    <lineage>
        <taxon>Bacteria</taxon>
        <taxon>Pseudomonadati</taxon>
        <taxon>Pseudomonadota</taxon>
        <taxon>Alphaproteobacteria</taxon>
        <taxon>Rhodospirillales</taxon>
        <taxon>Novispirillaceae</taxon>
        <taxon>Insolitispirillum</taxon>
    </lineage>
</organism>
<evidence type="ECO:0000256" key="5">
    <source>
        <dbReference type="ARBA" id="ARBA00022691"/>
    </source>
</evidence>
<dbReference type="InterPro" id="IPR008471">
    <property type="entry name" value="MnmC-like_methylTransf"/>
</dbReference>
<dbReference type="EC" id="1.5.-.-" evidence="10"/>
<dbReference type="Pfam" id="PF05430">
    <property type="entry name" value="Methyltransf_30"/>
    <property type="match status" value="1"/>
</dbReference>
<feature type="domain" description="FAD dependent oxidoreductase" evidence="11">
    <location>
        <begin position="274"/>
        <end position="642"/>
    </location>
</feature>
<evidence type="ECO:0000256" key="6">
    <source>
        <dbReference type="ARBA" id="ARBA00022694"/>
    </source>
</evidence>
<dbReference type="NCBIfam" id="TIGR03197">
    <property type="entry name" value="MnmC_Cterm"/>
    <property type="match status" value="1"/>
</dbReference>
<comment type="function">
    <text evidence="10">Catalyzes the last two steps in the biosynthesis of 5-methylaminomethyl-2-thiouridine (mnm(5)s(2)U) at the wobble position (U34) in tRNA. Catalyzes the FAD-dependent demodification of cmnm(5)s(2)U34 to nm(5)s(2)U34, followed by the transfer of a methyl group from S-adenosyl-L-methionine to nm(5)s(2)U34, to form mnm(5)s(2)U34.</text>
</comment>
<dbReference type="InterPro" id="IPR023032">
    <property type="entry name" value="tRNA_MAMT_biosynth_bifunc_MnmC"/>
</dbReference>
<dbReference type="SUPFAM" id="SSF51905">
    <property type="entry name" value="FAD/NAD(P)-binding domain"/>
    <property type="match status" value="1"/>
</dbReference>
<dbReference type="HAMAP" id="MF_01102">
    <property type="entry name" value="MnmC"/>
    <property type="match status" value="1"/>
</dbReference>
<comment type="similarity">
    <text evidence="10">In the N-terminal section; belongs to the methyltransferase superfamily. tRNA (mnm(5)s(2)U34)-methyltransferase family.</text>
</comment>
<dbReference type="AlphaFoldDB" id="A0A1N7IL23"/>
<dbReference type="InterPro" id="IPR036188">
    <property type="entry name" value="FAD/NAD-bd_sf"/>
</dbReference>
<feature type="domain" description="MnmC-like methyltransferase" evidence="12">
    <location>
        <begin position="127"/>
        <end position="248"/>
    </location>
</feature>
<reference evidence="13 14" key="1">
    <citation type="submission" date="2017-01" db="EMBL/GenBank/DDBJ databases">
        <authorList>
            <person name="Mah S.A."/>
            <person name="Swanson W.J."/>
            <person name="Moy G.W."/>
            <person name="Vacquier V.D."/>
        </authorList>
    </citation>
    <scope>NUCLEOTIDE SEQUENCE [LARGE SCALE GENOMIC DNA]</scope>
    <source>
        <strain evidence="13 14">DSM 11589</strain>
    </source>
</reference>
<keyword evidence="14" id="KW-1185">Reference proteome</keyword>
<sequence>MMSDTPISDDALTGEGLGLPGIEWGEDGVPRSQRFDDVYFSLHDGWAESRHVFLDGCALPARWRGCERFVVAEAGFGTGRNFLLTWLSWRSDPQGSATLDFISVEGFPLTQQDLQRALVDLPDPAMAPLAAELVAAWPVRQPGFHLRLFDGGRVRLLLLFGTVAEVLPQLAVPPGGLVDSWYLDGFAPAKNPDMWSDDVFAQVARLSRPGARFGTYAAAGFVRRGLEQVGFAVERRAGFAHKRECLAGRFVAKLTEQHTAPWFAPPVPLAAGARVAIVGAGVAGCALAAALSRRGLVPLLFDRHGQAGTEGSGNPCGLLKPRLTADGGVHGRFYSQATLYAMALLPETLWVGKGIFHLARDAEEAALVQRLARTLPPGHAVPMDAGQTQQVCGVEAPFGGLWFPHAGAIRPPEVCRWLLEQAEPFIPVRTATAEPPQPLPDGGWLVAGEQVEAVVLAAGPFSRLLWPDAELPIHANRGQISLWSEPDNGTGSSPSAALSFGGYLSPRFTDLQNRAVRVLGATYRRWPDLADDQWSVLDDTDHQAVNDLLQSHLPAQAAALATGDGRIGGRAALRATIADHMPLAGPLFSAPDFRADFADLHHGRRWSAYPQARWTAGLYILGGLGSRGFQTAPLLAEHLAAMMVGAPSPLPQDLSEAVHPARFLVRSLRKPPARKKRAE</sequence>
<dbReference type="GO" id="GO:0004808">
    <property type="term" value="F:tRNA (5-methylaminomethyl-2-thiouridylate)(34)-methyltransferase activity"/>
    <property type="evidence" value="ECO:0007669"/>
    <property type="project" value="UniProtKB-EC"/>
</dbReference>
<dbReference type="Gene3D" id="3.40.50.150">
    <property type="entry name" value="Vaccinia Virus protein VP39"/>
    <property type="match status" value="1"/>
</dbReference>
<evidence type="ECO:0000313" key="13">
    <source>
        <dbReference type="EMBL" id="SIS37793.1"/>
    </source>
</evidence>
<gene>
    <name evidence="10" type="primary">mnmC</name>
    <name evidence="13" type="ORF">SAMN05421779_101303</name>
</gene>
<evidence type="ECO:0000256" key="8">
    <source>
        <dbReference type="ARBA" id="ARBA00023002"/>
    </source>
</evidence>
<evidence type="ECO:0000256" key="4">
    <source>
        <dbReference type="ARBA" id="ARBA00022679"/>
    </source>
</evidence>
<comment type="similarity">
    <text evidence="10">In the C-terminal section; belongs to the DAO family.</text>
</comment>
<keyword evidence="8 10" id="KW-0560">Oxidoreductase</keyword>
<evidence type="ECO:0000313" key="14">
    <source>
        <dbReference type="Proteomes" id="UP000185678"/>
    </source>
</evidence>
<dbReference type="PANTHER" id="PTHR13847:SF283">
    <property type="entry name" value="TRNA 5-METHYLAMINOMETHYL-2-THIOURIDINE BIOSYNTHESIS BIFUNCTIONAL PROTEIN MNMC"/>
    <property type="match status" value="1"/>
</dbReference>
<dbReference type="InterPro" id="IPR029063">
    <property type="entry name" value="SAM-dependent_MTases_sf"/>
</dbReference>
<proteinExistence type="inferred from homology"/>
<keyword evidence="5 10" id="KW-0949">S-adenosyl-L-methionine</keyword>